<dbReference type="Gene3D" id="3.40.630.30">
    <property type="match status" value="1"/>
</dbReference>
<dbReference type="Pfam" id="PF22998">
    <property type="entry name" value="GNAT_LYC1-like"/>
    <property type="match status" value="1"/>
</dbReference>
<evidence type="ECO:0000313" key="3">
    <source>
        <dbReference type="Proteomes" id="UP000002866"/>
    </source>
</evidence>
<dbReference type="FunCoup" id="I2H1U0">
    <property type="interactions" value="110"/>
</dbReference>
<dbReference type="InterPro" id="IPR055100">
    <property type="entry name" value="GNAT_LYC1-like"/>
</dbReference>
<dbReference type="InterPro" id="IPR016181">
    <property type="entry name" value="Acyl_CoA_acyltransferase"/>
</dbReference>
<dbReference type="SUPFAM" id="SSF55729">
    <property type="entry name" value="Acyl-CoA N-acyltransferases (Nat)"/>
    <property type="match status" value="1"/>
</dbReference>
<dbReference type="RefSeq" id="XP_004179861.1">
    <property type="nucleotide sequence ID" value="XM_004179813.1"/>
</dbReference>
<name>I2H1U0_HENB6</name>
<dbReference type="Proteomes" id="UP000002866">
    <property type="component" value="Chromosome 3"/>
</dbReference>
<dbReference type="STRING" id="1071380.I2H1U0"/>
<dbReference type="KEGG" id="tbl:TBLA_0C05440"/>
<keyword evidence="3" id="KW-1185">Reference proteome</keyword>
<sequence>MTVKQISFEVNTDPEVIRFTHLSNGAVWKGPLTLEQYADREHSMFQGNLCQKNNNKKIIEKYGKTNAQWLGLKHFILKDKSLEDKSKTSQIVAGCETLNRIGFTAIDGKIVPILVLCIGGVFTQEAHRGKGYAKEMILGLHKYFDEIRDRATTPFLKNMIITLYSEVEEYYARLGYKSDHAAVHKISQLDTLLKEYCIDGKNVKYLDFDGYDDLIQLQSNQMERDILASHLQDPSKFVFGVKPDIHNYEWFEIRDLFIRSKLFPEQLDKKIAFGCRLPSNSHVIWHHNWNGNSLILIKTFIANGDDLEETMGVFLQNAVMEAKEHNLSKLEFWDTEINSVKYPKLFKILERDSKNNKLYLTNGSLSAYRAPIGFTNDQVKWQENTKFCWF</sequence>
<dbReference type="eggNOG" id="ENOG502QPR6">
    <property type="taxonomic scope" value="Eukaryota"/>
</dbReference>
<dbReference type="EMBL" id="HE806318">
    <property type="protein sequence ID" value="CCH60342.1"/>
    <property type="molecule type" value="Genomic_DNA"/>
</dbReference>
<proteinExistence type="predicted"/>
<evidence type="ECO:0000313" key="2">
    <source>
        <dbReference type="EMBL" id="CCH60342.1"/>
    </source>
</evidence>
<reference evidence="2 3" key="1">
    <citation type="journal article" date="2011" name="Proc. Natl. Acad. Sci. U.S.A.">
        <title>Evolutionary erosion of yeast sex chromosomes by mating-type switching accidents.</title>
        <authorList>
            <person name="Gordon J.L."/>
            <person name="Armisen D."/>
            <person name="Proux-Wera E."/>
            <person name="Oheigeartaigh S.S."/>
            <person name="Byrne K.P."/>
            <person name="Wolfe K.H."/>
        </authorList>
    </citation>
    <scope>NUCLEOTIDE SEQUENCE [LARGE SCALE GENOMIC DNA]</scope>
    <source>
        <strain evidence="3">ATCC 34711 / CBS 6284 / DSM 70876 / NBRC 10599 / NRRL Y-10934 / UCD 77-7</strain>
    </source>
</reference>
<dbReference type="HOGENOM" id="CLU_683473_0_0_1"/>
<dbReference type="InParanoid" id="I2H1U0"/>
<dbReference type="PANTHER" id="PTHR34815">
    <property type="entry name" value="LYSINE ACETYLTRANSFERASE"/>
    <property type="match status" value="1"/>
</dbReference>
<dbReference type="PANTHER" id="PTHR34815:SF2">
    <property type="entry name" value="N-ACETYLTRANSFERASE DOMAIN-CONTAINING PROTEIN"/>
    <property type="match status" value="1"/>
</dbReference>
<feature type="domain" description="LYC1 C-terminal" evidence="1">
    <location>
        <begin position="201"/>
        <end position="390"/>
    </location>
</feature>
<gene>
    <name evidence="2" type="primary">TBLA0C05440</name>
    <name evidence="2" type="ORF">TBLA_0C05440</name>
</gene>
<dbReference type="OMA" id="NGYARIM"/>
<dbReference type="OrthoDB" id="2020070at2759"/>
<dbReference type="InterPro" id="IPR053013">
    <property type="entry name" value="LAT"/>
</dbReference>
<dbReference type="GeneID" id="14495322"/>
<organism evidence="2 3">
    <name type="scientific">Henningerozyma blattae (strain ATCC 34711 / CBS 6284 / DSM 70876 / NBRC 10599 / NRRL Y-10934 / UCD 77-7)</name>
    <name type="common">Yeast</name>
    <name type="synonym">Tetrapisispora blattae</name>
    <dbReference type="NCBI Taxonomy" id="1071380"/>
    <lineage>
        <taxon>Eukaryota</taxon>
        <taxon>Fungi</taxon>
        <taxon>Dikarya</taxon>
        <taxon>Ascomycota</taxon>
        <taxon>Saccharomycotina</taxon>
        <taxon>Saccharomycetes</taxon>
        <taxon>Saccharomycetales</taxon>
        <taxon>Saccharomycetaceae</taxon>
        <taxon>Henningerozyma</taxon>
    </lineage>
</organism>
<protein>
    <recommendedName>
        <fullName evidence="1">LYC1 C-terminal domain-containing protein</fullName>
    </recommendedName>
</protein>
<dbReference type="AlphaFoldDB" id="I2H1U0"/>
<evidence type="ECO:0000259" key="1">
    <source>
        <dbReference type="Pfam" id="PF22998"/>
    </source>
</evidence>
<accession>I2H1U0</accession>